<evidence type="ECO:0000256" key="1">
    <source>
        <dbReference type="ARBA" id="ARBA00012513"/>
    </source>
</evidence>
<dbReference type="Gene3D" id="1.10.510.10">
    <property type="entry name" value="Transferase(Phosphotransferase) domain 1"/>
    <property type="match status" value="2"/>
</dbReference>
<dbReference type="Gene3D" id="3.30.200.20">
    <property type="entry name" value="Phosphorylase Kinase, domain 1"/>
    <property type="match status" value="1"/>
</dbReference>
<gene>
    <name evidence="12" type="ORF">H2200_012875</name>
</gene>
<dbReference type="PROSITE" id="PS00108">
    <property type="entry name" value="PROTEIN_KINASE_ST"/>
    <property type="match status" value="1"/>
</dbReference>
<dbReference type="EMBL" id="JAPDRK010000025">
    <property type="protein sequence ID" value="KAJ9602681.1"/>
    <property type="molecule type" value="Genomic_DNA"/>
</dbReference>
<keyword evidence="6 9" id="KW-0067">ATP-binding</keyword>
<evidence type="ECO:0000256" key="8">
    <source>
        <dbReference type="ARBA" id="ARBA00048679"/>
    </source>
</evidence>
<dbReference type="AlphaFoldDB" id="A0AA38WWY4"/>
<keyword evidence="3" id="KW-0808">Transferase</keyword>
<evidence type="ECO:0000256" key="4">
    <source>
        <dbReference type="ARBA" id="ARBA00022741"/>
    </source>
</evidence>
<dbReference type="Proteomes" id="UP001172673">
    <property type="component" value="Unassembled WGS sequence"/>
</dbReference>
<dbReference type="EC" id="2.7.11.1" evidence="1"/>
<dbReference type="GO" id="GO:0050684">
    <property type="term" value="P:regulation of mRNA processing"/>
    <property type="evidence" value="ECO:0007669"/>
    <property type="project" value="TreeGrafter"/>
</dbReference>
<dbReference type="Pfam" id="PF00069">
    <property type="entry name" value="Pkinase"/>
    <property type="match status" value="2"/>
</dbReference>
<evidence type="ECO:0000313" key="13">
    <source>
        <dbReference type="Proteomes" id="UP001172673"/>
    </source>
</evidence>
<feature type="region of interest" description="Disordered" evidence="10">
    <location>
        <begin position="1"/>
        <end position="41"/>
    </location>
</feature>
<evidence type="ECO:0000256" key="2">
    <source>
        <dbReference type="ARBA" id="ARBA00022527"/>
    </source>
</evidence>
<dbReference type="InterPro" id="IPR008271">
    <property type="entry name" value="Ser/Thr_kinase_AS"/>
</dbReference>
<feature type="compositionally biased region" description="Low complexity" evidence="10">
    <location>
        <begin position="17"/>
        <end position="34"/>
    </location>
</feature>
<dbReference type="InterPro" id="IPR011009">
    <property type="entry name" value="Kinase-like_dom_sf"/>
</dbReference>
<dbReference type="PROSITE" id="PS00107">
    <property type="entry name" value="PROTEIN_KINASE_ATP"/>
    <property type="match status" value="1"/>
</dbReference>
<evidence type="ECO:0000256" key="7">
    <source>
        <dbReference type="ARBA" id="ARBA00047899"/>
    </source>
</evidence>
<evidence type="ECO:0000256" key="3">
    <source>
        <dbReference type="ARBA" id="ARBA00022679"/>
    </source>
</evidence>
<dbReference type="InterPro" id="IPR000719">
    <property type="entry name" value="Prot_kinase_dom"/>
</dbReference>
<dbReference type="PANTHER" id="PTHR47634:SF9">
    <property type="entry name" value="PROTEIN KINASE DOMAIN-CONTAINING PROTEIN-RELATED"/>
    <property type="match status" value="1"/>
</dbReference>
<keyword evidence="13" id="KW-1185">Reference proteome</keyword>
<proteinExistence type="predicted"/>
<evidence type="ECO:0000256" key="10">
    <source>
        <dbReference type="SAM" id="MobiDB-lite"/>
    </source>
</evidence>
<dbReference type="GO" id="GO:0000245">
    <property type="term" value="P:spliceosomal complex assembly"/>
    <property type="evidence" value="ECO:0007669"/>
    <property type="project" value="TreeGrafter"/>
</dbReference>
<evidence type="ECO:0000313" key="12">
    <source>
        <dbReference type="EMBL" id="KAJ9602681.1"/>
    </source>
</evidence>
<evidence type="ECO:0000256" key="6">
    <source>
        <dbReference type="ARBA" id="ARBA00022840"/>
    </source>
</evidence>
<sequence>MAERIEDGRVVVPAGLHPSETATTPPSASTSSEPTHSENERILTCVNDVEEGQRSYRPGGFHPVRIGDVYAKRYQVLLKLGFGRYSTVWLVQDLQAETEQYRALKILSAECHEPGVRFWEREILHRLREGDQSDPGYDFICHLLDDFEHVGPNGVHYCFVFDAAAYDLQTYQSWFPEKRVPTWRMKAITAQLLLALNYAHLQGVIHTDIKPRNILVKLDDPDLIKKRLGARSLYTEEQLLRMRLLTESLHHLPAYACWRGEMLEIENSMNVAEGRARQTPALATDERVHNAESKISKVLEPSKELPGTYTIVETADFYGLYDDPHVYDDVQISLGDWGAASWVDRHLTKLIQPVTLRAPEVLIEAEWDYTTDLWNLGAVIFEVFRNVRLFNGERTPSFRSGYDLQEHLRQIIDVFGPFPRQFLEQGSPNVVGELFNAEGTVWDVLGEIGPRVKRNPLETIGYEFWSDVTETDLLQFTRFLKAMMKINPTERASIGKLVEEDWLSGLLG</sequence>
<evidence type="ECO:0000256" key="5">
    <source>
        <dbReference type="ARBA" id="ARBA00022777"/>
    </source>
</evidence>
<accession>A0AA38WWY4</accession>
<protein>
    <recommendedName>
        <fullName evidence="1">non-specific serine/threonine protein kinase</fullName>
        <ecNumber evidence="1">2.7.11.1</ecNumber>
    </recommendedName>
</protein>
<name>A0AA38WWY4_9EURO</name>
<evidence type="ECO:0000259" key="11">
    <source>
        <dbReference type="PROSITE" id="PS50011"/>
    </source>
</evidence>
<dbReference type="GO" id="GO:0005634">
    <property type="term" value="C:nucleus"/>
    <property type="evidence" value="ECO:0007669"/>
    <property type="project" value="TreeGrafter"/>
</dbReference>
<feature type="binding site" evidence="9">
    <location>
        <position position="105"/>
    </location>
    <ligand>
        <name>ATP</name>
        <dbReference type="ChEBI" id="CHEBI:30616"/>
    </ligand>
</feature>
<reference evidence="12" key="1">
    <citation type="submission" date="2022-10" db="EMBL/GenBank/DDBJ databases">
        <title>Culturing micro-colonial fungi from biological soil crusts in the Mojave desert and describing Neophaeococcomyces mojavensis, and introducing the new genera and species Taxawa tesnikishii.</title>
        <authorList>
            <person name="Kurbessoian T."/>
            <person name="Stajich J.E."/>
        </authorList>
    </citation>
    <scope>NUCLEOTIDE SEQUENCE</scope>
    <source>
        <strain evidence="12">TK_41</strain>
    </source>
</reference>
<dbReference type="PANTHER" id="PTHR47634">
    <property type="entry name" value="PROTEIN KINASE DOMAIN-CONTAINING PROTEIN-RELATED"/>
    <property type="match status" value="1"/>
</dbReference>
<dbReference type="SUPFAM" id="SSF56112">
    <property type="entry name" value="Protein kinase-like (PK-like)"/>
    <property type="match status" value="1"/>
</dbReference>
<comment type="catalytic activity">
    <reaction evidence="7">
        <text>L-threonyl-[protein] + ATP = O-phospho-L-threonyl-[protein] + ADP + H(+)</text>
        <dbReference type="Rhea" id="RHEA:46608"/>
        <dbReference type="Rhea" id="RHEA-COMP:11060"/>
        <dbReference type="Rhea" id="RHEA-COMP:11605"/>
        <dbReference type="ChEBI" id="CHEBI:15378"/>
        <dbReference type="ChEBI" id="CHEBI:30013"/>
        <dbReference type="ChEBI" id="CHEBI:30616"/>
        <dbReference type="ChEBI" id="CHEBI:61977"/>
        <dbReference type="ChEBI" id="CHEBI:456216"/>
        <dbReference type="EC" id="2.7.11.1"/>
    </reaction>
</comment>
<dbReference type="InterPro" id="IPR051334">
    <property type="entry name" value="SRPK"/>
</dbReference>
<comment type="catalytic activity">
    <reaction evidence="8">
        <text>L-seryl-[protein] + ATP = O-phospho-L-seryl-[protein] + ADP + H(+)</text>
        <dbReference type="Rhea" id="RHEA:17989"/>
        <dbReference type="Rhea" id="RHEA-COMP:9863"/>
        <dbReference type="Rhea" id="RHEA-COMP:11604"/>
        <dbReference type="ChEBI" id="CHEBI:15378"/>
        <dbReference type="ChEBI" id="CHEBI:29999"/>
        <dbReference type="ChEBI" id="CHEBI:30616"/>
        <dbReference type="ChEBI" id="CHEBI:83421"/>
        <dbReference type="ChEBI" id="CHEBI:456216"/>
        <dbReference type="EC" id="2.7.11.1"/>
    </reaction>
</comment>
<comment type="caution">
    <text evidence="12">The sequence shown here is derived from an EMBL/GenBank/DDBJ whole genome shotgun (WGS) entry which is preliminary data.</text>
</comment>
<dbReference type="GO" id="GO:0005524">
    <property type="term" value="F:ATP binding"/>
    <property type="evidence" value="ECO:0007669"/>
    <property type="project" value="UniProtKB-UniRule"/>
</dbReference>
<dbReference type="GO" id="GO:0004674">
    <property type="term" value="F:protein serine/threonine kinase activity"/>
    <property type="evidence" value="ECO:0007669"/>
    <property type="project" value="UniProtKB-KW"/>
</dbReference>
<dbReference type="PROSITE" id="PS50011">
    <property type="entry name" value="PROTEIN_KINASE_DOM"/>
    <property type="match status" value="1"/>
</dbReference>
<dbReference type="SMART" id="SM00220">
    <property type="entry name" value="S_TKc"/>
    <property type="match status" value="1"/>
</dbReference>
<dbReference type="GO" id="GO:0005737">
    <property type="term" value="C:cytoplasm"/>
    <property type="evidence" value="ECO:0007669"/>
    <property type="project" value="TreeGrafter"/>
</dbReference>
<evidence type="ECO:0000256" key="9">
    <source>
        <dbReference type="PROSITE-ProRule" id="PRU10141"/>
    </source>
</evidence>
<keyword evidence="5" id="KW-0418">Kinase</keyword>
<feature type="domain" description="Protein kinase" evidence="11">
    <location>
        <begin position="74"/>
        <end position="503"/>
    </location>
</feature>
<dbReference type="InterPro" id="IPR017441">
    <property type="entry name" value="Protein_kinase_ATP_BS"/>
</dbReference>
<keyword evidence="4 9" id="KW-0547">Nucleotide-binding</keyword>
<keyword evidence="2" id="KW-0723">Serine/threonine-protein kinase</keyword>
<organism evidence="12 13">
    <name type="scientific">Cladophialophora chaetospira</name>
    <dbReference type="NCBI Taxonomy" id="386627"/>
    <lineage>
        <taxon>Eukaryota</taxon>
        <taxon>Fungi</taxon>
        <taxon>Dikarya</taxon>
        <taxon>Ascomycota</taxon>
        <taxon>Pezizomycotina</taxon>
        <taxon>Eurotiomycetes</taxon>
        <taxon>Chaetothyriomycetidae</taxon>
        <taxon>Chaetothyriales</taxon>
        <taxon>Herpotrichiellaceae</taxon>
        <taxon>Cladophialophora</taxon>
    </lineage>
</organism>